<evidence type="ECO:0000313" key="3">
    <source>
        <dbReference type="Proteomes" id="UP000293162"/>
    </source>
</evidence>
<dbReference type="InterPro" id="IPR024775">
    <property type="entry name" value="DinB-like"/>
</dbReference>
<dbReference type="SUPFAM" id="SSF109854">
    <property type="entry name" value="DinB/YfiT-like putative metalloenzymes"/>
    <property type="match status" value="1"/>
</dbReference>
<organism evidence="2 3">
    <name type="scientific">Emticicia agri</name>
    <dbReference type="NCBI Taxonomy" id="2492393"/>
    <lineage>
        <taxon>Bacteria</taxon>
        <taxon>Pseudomonadati</taxon>
        <taxon>Bacteroidota</taxon>
        <taxon>Cytophagia</taxon>
        <taxon>Cytophagales</taxon>
        <taxon>Leadbetterellaceae</taxon>
        <taxon>Emticicia</taxon>
    </lineage>
</organism>
<dbReference type="Gene3D" id="1.20.120.450">
    <property type="entry name" value="dinb family like domain"/>
    <property type="match status" value="1"/>
</dbReference>
<dbReference type="AlphaFoldDB" id="A0A4Q5M2Q7"/>
<accession>A0A4Q5M2Q7</accession>
<proteinExistence type="predicted"/>
<sequence>MKAVADYLCQTLQEVLPLLQVISEEDASIKPQPNKWSKKEILGHLIDSATNNQHKFVRTMAQPHIDFVGYAQDFWVAEQRYNHRNWKEIINFWYAYNLHIAHIIESVNPAYLSNTISIEGSGPFTLAFIMEDYVEHLKHHLKAILPDASITSKFQNIYNA</sequence>
<dbReference type="Proteomes" id="UP000293162">
    <property type="component" value="Unassembled WGS sequence"/>
</dbReference>
<dbReference type="InterPro" id="IPR034660">
    <property type="entry name" value="DinB/YfiT-like"/>
</dbReference>
<protein>
    <submittedName>
        <fullName evidence="2">DinB family protein</fullName>
    </submittedName>
</protein>
<dbReference type="RefSeq" id="WP_130019939.1">
    <property type="nucleotide sequence ID" value="NZ_SEWF01000006.1"/>
</dbReference>
<dbReference type="EMBL" id="SEWF01000006">
    <property type="protein sequence ID" value="RYU96604.1"/>
    <property type="molecule type" value="Genomic_DNA"/>
</dbReference>
<name>A0A4Q5M2Q7_9BACT</name>
<reference evidence="2 3" key="1">
    <citation type="submission" date="2019-02" db="EMBL/GenBank/DDBJ databases">
        <title>Bacterial novel species Emticicia sp. 17J42-9 isolated from soil.</title>
        <authorList>
            <person name="Jung H.-Y."/>
        </authorList>
    </citation>
    <scope>NUCLEOTIDE SEQUENCE [LARGE SCALE GENOMIC DNA]</scope>
    <source>
        <strain evidence="2 3">17J42-9</strain>
    </source>
</reference>
<feature type="domain" description="DinB-like" evidence="1">
    <location>
        <begin position="10"/>
        <end position="143"/>
    </location>
</feature>
<evidence type="ECO:0000313" key="2">
    <source>
        <dbReference type="EMBL" id="RYU96604.1"/>
    </source>
</evidence>
<gene>
    <name evidence="2" type="ORF">EWM59_05490</name>
</gene>
<evidence type="ECO:0000259" key="1">
    <source>
        <dbReference type="Pfam" id="PF12867"/>
    </source>
</evidence>
<comment type="caution">
    <text evidence="2">The sequence shown here is derived from an EMBL/GenBank/DDBJ whole genome shotgun (WGS) entry which is preliminary data.</text>
</comment>
<keyword evidence="3" id="KW-1185">Reference proteome</keyword>
<dbReference type="OrthoDB" id="9793216at2"/>
<dbReference type="Pfam" id="PF12867">
    <property type="entry name" value="DinB_2"/>
    <property type="match status" value="1"/>
</dbReference>